<dbReference type="AlphaFoldDB" id="A0A9X4L634"/>
<name>A0A9X4L634_9STAP</name>
<keyword evidence="2" id="KW-1185">Reference proteome</keyword>
<gene>
    <name evidence="1" type="ORF">M4L89_12220</name>
</gene>
<dbReference type="EMBL" id="JAMBQA010000008">
    <property type="protein sequence ID" value="MDG0846993.1"/>
    <property type="molecule type" value="Genomic_DNA"/>
</dbReference>
<comment type="caution">
    <text evidence="1">The sequence shown here is derived from an EMBL/GenBank/DDBJ whole genome shotgun (WGS) entry which is preliminary data.</text>
</comment>
<evidence type="ECO:0000313" key="1">
    <source>
        <dbReference type="EMBL" id="MDG0846993.1"/>
    </source>
</evidence>
<protein>
    <submittedName>
        <fullName evidence="1">Uncharacterized protein</fullName>
    </submittedName>
</protein>
<sequence length="62" mass="7124">MKRYGIWNTHEDVQEVTNISKDEVICFADTERAVNTNHKQTITTLNQAQSLLESIGYVVEKI</sequence>
<reference evidence="1" key="1">
    <citation type="submission" date="2022-05" db="EMBL/GenBank/DDBJ databases">
        <title>Comparative genomics of Staphylococcus equorum isolates.</title>
        <authorList>
            <person name="Luelf R.H."/>
        </authorList>
    </citation>
    <scope>NUCLEOTIDE SEQUENCE</scope>
    <source>
        <strain evidence="1">TMW 2.2497</strain>
    </source>
</reference>
<organism evidence="1 2">
    <name type="scientific">Staphylococcus equorum</name>
    <dbReference type="NCBI Taxonomy" id="246432"/>
    <lineage>
        <taxon>Bacteria</taxon>
        <taxon>Bacillati</taxon>
        <taxon>Bacillota</taxon>
        <taxon>Bacilli</taxon>
        <taxon>Bacillales</taxon>
        <taxon>Staphylococcaceae</taxon>
        <taxon>Staphylococcus</taxon>
    </lineage>
</organism>
<dbReference type="RefSeq" id="WP_069818970.1">
    <property type="nucleotide sequence ID" value="NZ_JAMBPY010000008.1"/>
</dbReference>
<evidence type="ECO:0000313" key="2">
    <source>
        <dbReference type="Proteomes" id="UP001152422"/>
    </source>
</evidence>
<dbReference type="Proteomes" id="UP001152422">
    <property type="component" value="Unassembled WGS sequence"/>
</dbReference>
<proteinExistence type="predicted"/>
<accession>A0A9X4L634</accession>